<keyword evidence="2" id="KW-0808">Transferase</keyword>
<dbReference type="InterPro" id="IPR023170">
    <property type="entry name" value="HhH_base_excis_C"/>
</dbReference>
<dbReference type="GO" id="GO:0043565">
    <property type="term" value="F:sequence-specific DNA binding"/>
    <property type="evidence" value="ECO:0007669"/>
    <property type="project" value="InterPro"/>
</dbReference>
<evidence type="ECO:0000256" key="4">
    <source>
        <dbReference type="ARBA" id="ARBA00023125"/>
    </source>
</evidence>
<dbReference type="SUPFAM" id="SSF46689">
    <property type="entry name" value="Homeodomain-like"/>
    <property type="match status" value="1"/>
</dbReference>
<dbReference type="Proteomes" id="UP000323454">
    <property type="component" value="Unassembled WGS sequence"/>
</dbReference>
<evidence type="ECO:0000256" key="2">
    <source>
        <dbReference type="ARBA" id="ARBA00022603"/>
    </source>
</evidence>
<sequence length="457" mass="48079">MTTYSAVRTTGIYCRPGCGAKPLAENVRTFELAAAAEAAGYRACLRCRPYRVAGTAGDEAPELVCRAVQLIIGGALDEATEAALGARLGVSARHLRRMFNDHLGVTPDQFARSRRAHFARRLLDDSDLSIAEVAFASGFGSLRQFNRAMREVFRSAPRELRDRRRRADRLAADGGLVLRLPFTAPYDWDATVAFLAKRAVPGVESVEAGVYRRTIALDGSPGVLELGPGGADHLQLRAHLPYWEGVIHVVERAARLAGIDADPVLASAQLASDATLGPLLAARSGVRVPGVWGPFEVAVHAVVSARLPAAEARSALGRLVAANGPAVAGLGQGLTHAFPAASSLALVPADELGLPDGLGETVRALARAVASGSVRLDGGEPLADLVGSLVAVPGVDEAAAQHLALRLGARDAFPATDPAVQHALRRNGIRPEDVDSASESWRPWRALATVHLLLSGQ</sequence>
<dbReference type="SMART" id="SM00342">
    <property type="entry name" value="HTH_ARAC"/>
    <property type="match status" value="1"/>
</dbReference>
<evidence type="ECO:0000256" key="1">
    <source>
        <dbReference type="ARBA" id="ARBA00001947"/>
    </source>
</evidence>
<feature type="domain" description="HTH araC/xylS-type" evidence="7">
    <location>
        <begin position="65"/>
        <end position="163"/>
    </location>
</feature>
<dbReference type="InterPro" id="IPR004026">
    <property type="entry name" value="Ada_DNA_repair_Zn-bd"/>
</dbReference>
<comment type="caution">
    <text evidence="8">The sequence shown here is derived from an EMBL/GenBank/DDBJ whole genome shotgun (WGS) entry which is preliminary data.</text>
</comment>
<dbReference type="GO" id="GO:0006281">
    <property type="term" value="P:DNA repair"/>
    <property type="evidence" value="ECO:0007669"/>
    <property type="project" value="InterPro"/>
</dbReference>
<protein>
    <submittedName>
        <fullName evidence="8">DNA-3-methyladenine glycosylase 2 family protein</fullName>
    </submittedName>
</protein>
<organism evidence="8 9">
    <name type="scientific">Solihabitans fulvus</name>
    <dbReference type="NCBI Taxonomy" id="1892852"/>
    <lineage>
        <taxon>Bacteria</taxon>
        <taxon>Bacillati</taxon>
        <taxon>Actinomycetota</taxon>
        <taxon>Actinomycetes</taxon>
        <taxon>Pseudonocardiales</taxon>
        <taxon>Pseudonocardiaceae</taxon>
        <taxon>Solihabitans</taxon>
    </lineage>
</organism>
<keyword evidence="5" id="KW-0010">Activator</keyword>
<keyword evidence="6" id="KW-0804">Transcription</keyword>
<dbReference type="RefSeq" id="WP_149853515.1">
    <property type="nucleotide sequence ID" value="NZ_VUOB01000064.1"/>
</dbReference>
<keyword evidence="9" id="KW-1185">Reference proteome</keyword>
<dbReference type="InterPro" id="IPR011257">
    <property type="entry name" value="DNA_glycosylase"/>
</dbReference>
<dbReference type="InterPro" id="IPR037046">
    <property type="entry name" value="AlkA_N_sf"/>
</dbReference>
<evidence type="ECO:0000313" key="9">
    <source>
        <dbReference type="Proteomes" id="UP000323454"/>
    </source>
</evidence>
<dbReference type="Gene3D" id="1.10.1670.10">
    <property type="entry name" value="Helix-hairpin-Helix base-excision DNA repair enzymes (C-terminal)"/>
    <property type="match status" value="1"/>
</dbReference>
<dbReference type="SUPFAM" id="SSF57884">
    <property type="entry name" value="Ada DNA repair protein, N-terminal domain (N-Ada 10)"/>
    <property type="match status" value="1"/>
</dbReference>
<dbReference type="GO" id="GO:0003700">
    <property type="term" value="F:DNA-binding transcription factor activity"/>
    <property type="evidence" value="ECO:0007669"/>
    <property type="project" value="InterPro"/>
</dbReference>
<dbReference type="GO" id="GO:0032259">
    <property type="term" value="P:methylation"/>
    <property type="evidence" value="ECO:0007669"/>
    <property type="project" value="UniProtKB-KW"/>
</dbReference>
<dbReference type="Gene3D" id="1.10.340.30">
    <property type="entry name" value="Hypothetical protein, domain 2"/>
    <property type="match status" value="1"/>
</dbReference>
<evidence type="ECO:0000256" key="6">
    <source>
        <dbReference type="ARBA" id="ARBA00023163"/>
    </source>
</evidence>
<dbReference type="PANTHER" id="PTHR46796">
    <property type="entry name" value="HTH-TYPE TRANSCRIPTIONAL ACTIVATOR RHAS-RELATED"/>
    <property type="match status" value="1"/>
</dbReference>
<dbReference type="InterPro" id="IPR010316">
    <property type="entry name" value="AlkA_N"/>
</dbReference>
<dbReference type="AlphaFoldDB" id="A0A5B2WQ00"/>
<name>A0A5B2WQ00_9PSEU</name>
<dbReference type="EMBL" id="VUOB01000064">
    <property type="protein sequence ID" value="KAA2253821.1"/>
    <property type="molecule type" value="Genomic_DNA"/>
</dbReference>
<dbReference type="InterPro" id="IPR018060">
    <property type="entry name" value="HTH_AraC"/>
</dbReference>
<keyword evidence="2" id="KW-0489">Methyltransferase</keyword>
<dbReference type="PANTHER" id="PTHR46796:SF6">
    <property type="entry name" value="ARAC SUBFAMILY"/>
    <property type="match status" value="1"/>
</dbReference>
<dbReference type="GO" id="GO:0008168">
    <property type="term" value="F:methyltransferase activity"/>
    <property type="evidence" value="ECO:0007669"/>
    <property type="project" value="UniProtKB-KW"/>
</dbReference>
<dbReference type="Gene3D" id="3.30.310.20">
    <property type="entry name" value="DNA-3-methyladenine glycosylase AlkA, N-terminal domain"/>
    <property type="match status" value="1"/>
</dbReference>
<gene>
    <name evidence="8" type="ORF">F0L68_31535</name>
</gene>
<dbReference type="InterPro" id="IPR035451">
    <property type="entry name" value="Ada-like_dom_sf"/>
</dbReference>
<proteinExistence type="predicted"/>
<evidence type="ECO:0000313" key="8">
    <source>
        <dbReference type="EMBL" id="KAA2253821.1"/>
    </source>
</evidence>
<dbReference type="GO" id="GO:0008270">
    <property type="term" value="F:zinc ion binding"/>
    <property type="evidence" value="ECO:0007669"/>
    <property type="project" value="InterPro"/>
</dbReference>
<accession>A0A5B2WQ00</accession>
<keyword evidence="3" id="KW-0805">Transcription regulation</keyword>
<keyword evidence="4" id="KW-0238">DNA-binding</keyword>
<dbReference type="Pfam" id="PF06029">
    <property type="entry name" value="AlkA_N"/>
    <property type="match status" value="1"/>
</dbReference>
<evidence type="ECO:0000259" key="7">
    <source>
        <dbReference type="PROSITE" id="PS01124"/>
    </source>
</evidence>
<dbReference type="Pfam" id="PF12833">
    <property type="entry name" value="HTH_18"/>
    <property type="match status" value="1"/>
</dbReference>
<dbReference type="SMART" id="SM01009">
    <property type="entry name" value="AlkA_N"/>
    <property type="match status" value="1"/>
</dbReference>
<dbReference type="Gene3D" id="1.10.10.60">
    <property type="entry name" value="Homeodomain-like"/>
    <property type="match status" value="1"/>
</dbReference>
<comment type="cofactor">
    <cofactor evidence="1">
        <name>Zn(2+)</name>
        <dbReference type="ChEBI" id="CHEBI:29105"/>
    </cofactor>
</comment>
<dbReference type="InterPro" id="IPR050204">
    <property type="entry name" value="AraC_XylS_family_regulators"/>
</dbReference>
<dbReference type="OrthoDB" id="9811249at2"/>
<dbReference type="SUPFAM" id="SSF55945">
    <property type="entry name" value="TATA-box binding protein-like"/>
    <property type="match status" value="1"/>
</dbReference>
<dbReference type="SUPFAM" id="SSF48150">
    <property type="entry name" value="DNA-glycosylase"/>
    <property type="match status" value="1"/>
</dbReference>
<evidence type="ECO:0000256" key="5">
    <source>
        <dbReference type="ARBA" id="ARBA00023159"/>
    </source>
</evidence>
<reference evidence="8 9" key="2">
    <citation type="submission" date="2019-09" db="EMBL/GenBank/DDBJ databases">
        <authorList>
            <person name="Jin C."/>
        </authorList>
    </citation>
    <scope>NUCLEOTIDE SEQUENCE [LARGE SCALE GENOMIC DNA]</scope>
    <source>
        <strain evidence="8 9">AN110305</strain>
    </source>
</reference>
<dbReference type="Pfam" id="PF02805">
    <property type="entry name" value="Ada_Zn_binding"/>
    <property type="match status" value="1"/>
</dbReference>
<evidence type="ECO:0000256" key="3">
    <source>
        <dbReference type="ARBA" id="ARBA00023015"/>
    </source>
</evidence>
<dbReference type="InterPro" id="IPR009057">
    <property type="entry name" value="Homeodomain-like_sf"/>
</dbReference>
<reference evidence="8 9" key="1">
    <citation type="submission" date="2019-09" db="EMBL/GenBank/DDBJ databases">
        <title>Goodfellowia gen. nov., a new genus of the Pseudonocardineae related to Actinoalloteichus, containing Goodfellowia coeruleoviolacea gen. nov., comb. nov. gen. nov., comb. nov.</title>
        <authorList>
            <person name="Labeda D."/>
        </authorList>
    </citation>
    <scope>NUCLEOTIDE SEQUENCE [LARGE SCALE GENOMIC DNA]</scope>
    <source>
        <strain evidence="8 9">AN110305</strain>
    </source>
</reference>
<dbReference type="PROSITE" id="PS01124">
    <property type="entry name" value="HTH_ARAC_FAMILY_2"/>
    <property type="match status" value="1"/>
</dbReference>
<dbReference type="Gene3D" id="3.40.10.10">
    <property type="entry name" value="DNA Methylphosphotriester Repair Domain"/>
    <property type="match status" value="1"/>
</dbReference>